<dbReference type="Proteomes" id="UP000190064">
    <property type="component" value="Unassembled WGS sequence"/>
</dbReference>
<protein>
    <recommendedName>
        <fullName evidence="3">Chemotaxis methyl-accepting receptor HlyB-like 4HB MCP domain-containing protein</fullName>
    </recommendedName>
</protein>
<proteinExistence type="predicted"/>
<organism evidence="1 2">
    <name type="scientific">Oceanospirillum linum</name>
    <dbReference type="NCBI Taxonomy" id="966"/>
    <lineage>
        <taxon>Bacteria</taxon>
        <taxon>Pseudomonadati</taxon>
        <taxon>Pseudomonadota</taxon>
        <taxon>Gammaproteobacteria</taxon>
        <taxon>Oceanospirillales</taxon>
        <taxon>Oceanospirillaceae</taxon>
        <taxon>Oceanospirillum</taxon>
    </lineage>
</organism>
<dbReference type="EMBL" id="MTSD02000003">
    <property type="protein sequence ID" value="OOV87188.1"/>
    <property type="molecule type" value="Genomic_DNA"/>
</dbReference>
<evidence type="ECO:0000313" key="2">
    <source>
        <dbReference type="Proteomes" id="UP000190064"/>
    </source>
</evidence>
<comment type="caution">
    <text evidence="1">The sequence shown here is derived from an EMBL/GenBank/DDBJ whole genome shotgun (WGS) entry which is preliminary data.</text>
</comment>
<gene>
    <name evidence="1" type="ORF">BTA35_0209335</name>
</gene>
<dbReference type="AlphaFoldDB" id="A0A1T1HBE6"/>
<accession>A0A1T1HBE6</accession>
<dbReference type="RefSeq" id="WP_078319543.1">
    <property type="nucleotide sequence ID" value="NZ_FXTS01000003.1"/>
</dbReference>
<evidence type="ECO:0008006" key="3">
    <source>
        <dbReference type="Google" id="ProtNLM"/>
    </source>
</evidence>
<reference evidence="1" key="1">
    <citation type="submission" date="2017-02" db="EMBL/GenBank/DDBJ databases">
        <title>Draft Genome Sequence of the Salt Water Bacterium Oceanospirillum linum ATCC 11336.</title>
        <authorList>
            <person name="Trachtenberg A.M."/>
            <person name="Carney J.G."/>
            <person name="Linnane J.D."/>
            <person name="Rheaume B.A."/>
            <person name="Pitts N.L."/>
            <person name="Mykles D.L."/>
            <person name="Maclea K.S."/>
        </authorList>
    </citation>
    <scope>NUCLEOTIDE SEQUENCE [LARGE SCALE GENOMIC DNA]</scope>
    <source>
        <strain evidence="1">ATCC 11336</strain>
    </source>
</reference>
<sequence length="183" mass="20027">MSFNLSLRQKLIAVVLGVVLGISSMGLYSTISLGLLTGASEHVMRLGHVTQQVSNLEVQLLQFSKLRETANEETISAIDSALGGLKSNAINQLNTAADNLDDDRAKSLLSDTTTQLEPYLKTLDQWLQVRKSYGLSAQSGTLGQLEEHSAALLSEIEVFGSFAARLREIRAKEKDFLIYPTEE</sequence>
<evidence type="ECO:0000313" key="1">
    <source>
        <dbReference type="EMBL" id="OOV87188.1"/>
    </source>
</evidence>
<dbReference type="STRING" id="966.BTA35_0209335"/>
<keyword evidence="2" id="KW-1185">Reference proteome</keyword>
<name>A0A1T1HBE6_OCELI</name>